<dbReference type="Proteomes" id="UP001482620">
    <property type="component" value="Unassembled WGS sequence"/>
</dbReference>
<proteinExistence type="predicted"/>
<evidence type="ECO:0000313" key="2">
    <source>
        <dbReference type="Proteomes" id="UP001482620"/>
    </source>
</evidence>
<gene>
    <name evidence="1" type="ORF">ILYODFUR_012533</name>
</gene>
<keyword evidence="2" id="KW-1185">Reference proteome</keyword>
<reference evidence="1 2" key="1">
    <citation type="submission" date="2021-06" db="EMBL/GenBank/DDBJ databases">
        <authorList>
            <person name="Palmer J.M."/>
        </authorList>
    </citation>
    <scope>NUCLEOTIDE SEQUENCE [LARGE SCALE GENOMIC DNA]</scope>
    <source>
        <strain evidence="2">if_2019</strain>
        <tissue evidence="1">Muscle</tissue>
    </source>
</reference>
<name>A0ABV0U7K5_9TELE</name>
<accession>A0ABV0U7K5</accession>
<organism evidence="1 2">
    <name type="scientific">Ilyodon furcidens</name>
    <name type="common">goldbreast splitfin</name>
    <dbReference type="NCBI Taxonomy" id="33524"/>
    <lineage>
        <taxon>Eukaryota</taxon>
        <taxon>Metazoa</taxon>
        <taxon>Chordata</taxon>
        <taxon>Craniata</taxon>
        <taxon>Vertebrata</taxon>
        <taxon>Euteleostomi</taxon>
        <taxon>Actinopterygii</taxon>
        <taxon>Neopterygii</taxon>
        <taxon>Teleostei</taxon>
        <taxon>Neoteleostei</taxon>
        <taxon>Acanthomorphata</taxon>
        <taxon>Ovalentaria</taxon>
        <taxon>Atherinomorphae</taxon>
        <taxon>Cyprinodontiformes</taxon>
        <taxon>Goodeidae</taxon>
        <taxon>Ilyodon</taxon>
    </lineage>
</organism>
<dbReference type="EMBL" id="JAHRIQ010058915">
    <property type="protein sequence ID" value="MEQ2240216.1"/>
    <property type="molecule type" value="Genomic_DNA"/>
</dbReference>
<comment type="caution">
    <text evidence="1">The sequence shown here is derived from an EMBL/GenBank/DDBJ whole genome shotgun (WGS) entry which is preliminary data.</text>
</comment>
<sequence length="109" mass="12627">MLVLLIIIIIEQKHSCCIEKGVFTFQALLMQPGWYSINLPLAISPTVSFTLLYSSFSLPRLPMNHFDINLQFPDGAQRLAINLKIGQDKFLFHTKYWLCRFIIVLIKLD</sequence>
<protein>
    <submittedName>
        <fullName evidence="1">Uncharacterized protein</fullName>
    </submittedName>
</protein>
<evidence type="ECO:0000313" key="1">
    <source>
        <dbReference type="EMBL" id="MEQ2240216.1"/>
    </source>
</evidence>